<comment type="caution">
    <text evidence="1">The sequence shown here is derived from an EMBL/GenBank/DDBJ whole genome shotgun (WGS) entry which is preliminary data.</text>
</comment>
<evidence type="ECO:0000313" key="1">
    <source>
        <dbReference type="EMBL" id="PEH73066.1"/>
    </source>
</evidence>
<organism evidence="1 2">
    <name type="scientific">Edwardsiella tarda</name>
    <dbReference type="NCBI Taxonomy" id="636"/>
    <lineage>
        <taxon>Bacteria</taxon>
        <taxon>Pseudomonadati</taxon>
        <taxon>Pseudomonadota</taxon>
        <taxon>Gammaproteobacteria</taxon>
        <taxon>Enterobacterales</taxon>
        <taxon>Hafniaceae</taxon>
        <taxon>Edwardsiella</taxon>
    </lineage>
</organism>
<name>A0A2A7U3T4_EDWTA</name>
<dbReference type="EMBL" id="PDDV01000013">
    <property type="protein sequence ID" value="PEH73066.1"/>
    <property type="molecule type" value="Genomic_DNA"/>
</dbReference>
<proteinExistence type="predicted"/>
<sequence>MKRCDGLQRQLLVLHVSRFLKNFKETVWGSLSDWELTGCSETLWLRNAVRHYEIKNPRHCVDFMEFYRCYEIQ</sequence>
<dbReference type="Proteomes" id="UP000219788">
    <property type="component" value="Unassembled WGS sequence"/>
</dbReference>
<dbReference type="AlphaFoldDB" id="A0A2A7U3T4"/>
<gene>
    <name evidence="1" type="ORF">CRM76_14560</name>
</gene>
<protein>
    <submittedName>
        <fullName evidence="1">Uncharacterized protein</fullName>
    </submittedName>
</protein>
<accession>A0A2A7U3T4</accession>
<reference evidence="2" key="1">
    <citation type="submission" date="2017-09" db="EMBL/GenBank/DDBJ databases">
        <title>FDA dAtabase for Regulatory Grade micrObial Sequences (FDA-ARGOS): Supporting development and validation of Infectious Disease Dx tests.</title>
        <authorList>
            <person name="Goldberg B."/>
            <person name="Campos J."/>
            <person name="Tallon L."/>
            <person name="Sadzewicz L."/>
            <person name="Ott S."/>
            <person name="Zhao X."/>
            <person name="Nagaraj S."/>
            <person name="Vavikolanu K."/>
            <person name="Aluvathingal J."/>
            <person name="Nadendla S."/>
            <person name="Geyer C."/>
            <person name="Sichtig H."/>
        </authorList>
    </citation>
    <scope>NUCLEOTIDE SEQUENCE [LARGE SCALE GENOMIC DNA]</scope>
    <source>
        <strain evidence="2">FDAARGOS_370</strain>
    </source>
</reference>
<evidence type="ECO:0000313" key="2">
    <source>
        <dbReference type="Proteomes" id="UP000219788"/>
    </source>
</evidence>